<evidence type="ECO:0000313" key="2">
    <source>
        <dbReference type="EMBL" id="GLH97699.1"/>
    </source>
</evidence>
<dbReference type="Proteomes" id="UP001144280">
    <property type="component" value="Unassembled WGS sequence"/>
</dbReference>
<reference evidence="2" key="1">
    <citation type="submission" date="2022-12" db="EMBL/GenBank/DDBJ databases">
        <title>New Phytohabitans aurantiacus sp. RD004123 nov., an actinomycete isolated from soil.</title>
        <authorList>
            <person name="Triningsih D.W."/>
            <person name="Harunari E."/>
            <person name="Igarashi Y."/>
        </authorList>
    </citation>
    <scope>NUCLEOTIDE SEQUENCE</scope>
    <source>
        <strain evidence="2">RD004123</strain>
    </source>
</reference>
<dbReference type="Gene3D" id="2.60.40.10">
    <property type="entry name" value="Immunoglobulins"/>
    <property type="match status" value="1"/>
</dbReference>
<keyword evidence="3" id="KW-1185">Reference proteome</keyword>
<dbReference type="EMBL" id="BSDI01000012">
    <property type="protein sequence ID" value="GLH97699.1"/>
    <property type="molecule type" value="Genomic_DNA"/>
</dbReference>
<accession>A0ABQ5QU24</accession>
<feature type="signal peptide" evidence="1">
    <location>
        <begin position="1"/>
        <end position="25"/>
    </location>
</feature>
<evidence type="ECO:0000256" key="1">
    <source>
        <dbReference type="SAM" id="SignalP"/>
    </source>
</evidence>
<name>A0ABQ5QU24_9ACTN</name>
<protein>
    <submittedName>
        <fullName evidence="2">Uncharacterized protein</fullName>
    </submittedName>
</protein>
<comment type="caution">
    <text evidence="2">The sequence shown here is derived from an EMBL/GenBank/DDBJ whole genome shotgun (WGS) entry which is preliminary data.</text>
</comment>
<dbReference type="RefSeq" id="WP_281895844.1">
    <property type="nucleotide sequence ID" value="NZ_BSDI01000012.1"/>
</dbReference>
<evidence type="ECO:0000313" key="3">
    <source>
        <dbReference type="Proteomes" id="UP001144280"/>
    </source>
</evidence>
<proteinExistence type="predicted"/>
<organism evidence="2 3">
    <name type="scientific">Phytohabitans aurantiacus</name>
    <dbReference type="NCBI Taxonomy" id="3016789"/>
    <lineage>
        <taxon>Bacteria</taxon>
        <taxon>Bacillati</taxon>
        <taxon>Actinomycetota</taxon>
        <taxon>Actinomycetes</taxon>
        <taxon>Micromonosporales</taxon>
        <taxon>Micromonosporaceae</taxon>
    </lineage>
</organism>
<feature type="chain" id="PRO_5045080118" evidence="1">
    <location>
        <begin position="26"/>
        <end position="697"/>
    </location>
</feature>
<gene>
    <name evidence="2" type="ORF">Pa4123_29740</name>
</gene>
<keyword evidence="1" id="KW-0732">Signal</keyword>
<dbReference type="InterPro" id="IPR013783">
    <property type="entry name" value="Ig-like_fold"/>
</dbReference>
<sequence>MRLFAGAVTGIATAAAVLIPSAASAAAPYTAFTVNGAPNSYVLPGGSRVFDTANATIELQSYAEGGMRASASSAGKSWGLSIIPPTGAQFTVGTRYDAAWPADATRAGLTLGGEGRGCGTADGWITIKELVRDPDTNAVTSFAASYGVRCDTALGANTGEVRYNSTLAYSGATTNPESLSYGSSELTPDGPQKTVTVTAAGVEPTTFGQSLVIGAQRNDFAVVTDGCAGKTLEPGQTCAVVVKTTPRQAGTRTAALLLPGSDGNGPAVSLSVEGFVGAVGTYYPRTPARLMDTRYGTGVRKGVLGKKGTVSLQVTGRGGVPASGVSAVVLNVTVTSPTSASYLTAYPTGQTRPTASNLNYPKGWTGANSVTVPVGTGGKVDFYNHSGSTHVIADVVGFYAASSSVMSSLGVGTELIRTVPSRLIDTRTDGDGKLPGGGWIQQAVDYGDEWNSFIRAFVVNITVVSPNGHGFLTAWDGSDSRPNTSTLNFSPGATVPNMAVVPVQTCYESWCYGMPMYAVYNGSNAGTHVVVDIVGFFESRNDVSGLRFKPIKPTRIADSRIAQGLPGAIGAGKTSTVTTPSALVGVDTYALSLNVTAVSPTANTYLTVWPSGVGRPAISNLNPSKGQIVPNAALTGIGPDDVFNIYNNLGSTHVLVDVAGTYDLPWGSGMAIAAGIQPGTQAPALGAGTTVSRRSGP</sequence>